<evidence type="ECO:0000313" key="2">
    <source>
        <dbReference type="EMBL" id="MDT0405658.1"/>
    </source>
</evidence>
<sequence>MAMFANSPVGHGPEHEEETASSGRQVFDLRRVDHFEFCQDSFLKHEVGTLVRGR</sequence>
<gene>
    <name evidence="2" type="ORF">RM528_27845</name>
</gene>
<dbReference type="RefSeq" id="WP_311711104.1">
    <property type="nucleotide sequence ID" value="NZ_JAVRFB010000027.1"/>
</dbReference>
<comment type="caution">
    <text evidence="2">The sequence shown here is derived from an EMBL/GenBank/DDBJ whole genome shotgun (WGS) entry which is preliminary data.</text>
</comment>
<evidence type="ECO:0000313" key="3">
    <source>
        <dbReference type="Proteomes" id="UP001180503"/>
    </source>
</evidence>
<reference evidence="3" key="1">
    <citation type="submission" date="2023-07" db="EMBL/GenBank/DDBJ databases">
        <title>30 novel species of actinomycetes from the DSMZ collection.</title>
        <authorList>
            <person name="Nouioui I."/>
        </authorList>
    </citation>
    <scope>NUCLEOTIDE SEQUENCE [LARGE SCALE GENOMIC DNA]</scope>
    <source>
        <strain evidence="3">DSM 41635</strain>
    </source>
</reference>
<name>A0ABU2QMF9_9ACTN</name>
<dbReference type="Proteomes" id="UP001180503">
    <property type="component" value="Unassembled WGS sequence"/>
</dbReference>
<evidence type="ECO:0000256" key="1">
    <source>
        <dbReference type="SAM" id="MobiDB-lite"/>
    </source>
</evidence>
<protein>
    <submittedName>
        <fullName evidence="2">Uncharacterized protein</fullName>
    </submittedName>
</protein>
<organism evidence="2 3">
    <name type="scientific">Streptomyces edwardsiae</name>
    <dbReference type="NCBI Taxonomy" id="3075527"/>
    <lineage>
        <taxon>Bacteria</taxon>
        <taxon>Bacillati</taxon>
        <taxon>Actinomycetota</taxon>
        <taxon>Actinomycetes</taxon>
        <taxon>Kitasatosporales</taxon>
        <taxon>Streptomycetaceae</taxon>
        <taxon>Streptomyces</taxon>
    </lineage>
</organism>
<feature type="region of interest" description="Disordered" evidence="1">
    <location>
        <begin position="1"/>
        <end position="24"/>
    </location>
</feature>
<dbReference type="EMBL" id="JAVRFB010000027">
    <property type="protein sequence ID" value="MDT0405658.1"/>
    <property type="molecule type" value="Genomic_DNA"/>
</dbReference>
<accession>A0ABU2QMF9</accession>
<proteinExistence type="predicted"/>